<dbReference type="InterPro" id="IPR002018">
    <property type="entry name" value="CarbesteraseB"/>
</dbReference>
<evidence type="ECO:0000256" key="4">
    <source>
        <dbReference type="RuleBase" id="RU361235"/>
    </source>
</evidence>
<dbReference type="EMBL" id="BTSX01000003">
    <property type="protein sequence ID" value="GMS89169.1"/>
    <property type="molecule type" value="Genomic_DNA"/>
</dbReference>
<name>A0AAV5T982_9BILA</name>
<comment type="caution">
    <text evidence="6">The sequence shown here is derived from an EMBL/GenBank/DDBJ whole genome shotgun (WGS) entry which is preliminary data.</text>
</comment>
<proteinExistence type="inferred from homology"/>
<dbReference type="SUPFAM" id="SSF53474">
    <property type="entry name" value="alpha/beta-Hydrolases"/>
    <property type="match status" value="1"/>
</dbReference>
<evidence type="ECO:0000313" key="6">
    <source>
        <dbReference type="EMBL" id="GMS89169.1"/>
    </source>
</evidence>
<evidence type="ECO:0000313" key="7">
    <source>
        <dbReference type="Proteomes" id="UP001432027"/>
    </source>
</evidence>
<gene>
    <name evidence="6" type="ORF">PENTCL1PPCAC_11344</name>
</gene>
<dbReference type="InterPro" id="IPR050309">
    <property type="entry name" value="Type-B_Carboxylest/Lipase"/>
</dbReference>
<dbReference type="InterPro" id="IPR029058">
    <property type="entry name" value="AB_hydrolase_fold"/>
</dbReference>
<organism evidence="6 7">
    <name type="scientific">Pristionchus entomophagus</name>
    <dbReference type="NCBI Taxonomy" id="358040"/>
    <lineage>
        <taxon>Eukaryota</taxon>
        <taxon>Metazoa</taxon>
        <taxon>Ecdysozoa</taxon>
        <taxon>Nematoda</taxon>
        <taxon>Chromadorea</taxon>
        <taxon>Rhabditida</taxon>
        <taxon>Rhabditina</taxon>
        <taxon>Diplogasteromorpha</taxon>
        <taxon>Diplogasteroidea</taxon>
        <taxon>Neodiplogasteridae</taxon>
        <taxon>Pristionchus</taxon>
    </lineage>
</organism>
<dbReference type="InterPro" id="IPR019826">
    <property type="entry name" value="Carboxylesterase_B_AS"/>
</dbReference>
<feature type="non-terminal residue" evidence="6">
    <location>
        <position position="349"/>
    </location>
</feature>
<evidence type="ECO:0000259" key="5">
    <source>
        <dbReference type="Pfam" id="PF00135"/>
    </source>
</evidence>
<reference evidence="6" key="1">
    <citation type="submission" date="2023-10" db="EMBL/GenBank/DDBJ databases">
        <title>Genome assembly of Pristionchus species.</title>
        <authorList>
            <person name="Yoshida K."/>
            <person name="Sommer R.J."/>
        </authorList>
    </citation>
    <scope>NUCLEOTIDE SEQUENCE</scope>
    <source>
        <strain evidence="6">RS0144</strain>
    </source>
</reference>
<evidence type="ECO:0000256" key="1">
    <source>
        <dbReference type="ARBA" id="ARBA00005964"/>
    </source>
</evidence>
<sequence length="349" mass="39054">MAVVHGGKFNFESPVVFPEEVMVDNFDILSGLEWIQREIHHFGGEKRLVTLFGHSSGACLVDTVGSSPRSSGLFSQLVIASAASLLSASEINRDVNVAASWAVAKAVGCAPSHYNYHSGSMEKVESALHCLRSIPYKRIIDAQRSLYNSTEDFHGPSIDGEILPSSNWDLLPSRPLYPTLIGTVNAESRIGRYMLTPDGNGVNSTLIDEYCKHVGYGIWFARQEEVYRSCVDQYSKGSPSAFDNRWGLDAEDRPAHSEEYIYILGLHRANFSARDYEIQEIFSKVFSDFVNNGDPTPEGREWPLYEEKERNYFQIDFPCDSISAACFPGAATKFMSRANDFWIDIVDKK</sequence>
<dbReference type="Pfam" id="PF00135">
    <property type="entry name" value="COesterase"/>
    <property type="match status" value="1"/>
</dbReference>
<protein>
    <recommendedName>
        <fullName evidence="4">Carboxylic ester hydrolase</fullName>
        <ecNumber evidence="4">3.1.1.-</ecNumber>
    </recommendedName>
</protein>
<dbReference type="Proteomes" id="UP001432027">
    <property type="component" value="Unassembled WGS sequence"/>
</dbReference>
<feature type="domain" description="Carboxylesterase type B" evidence="5">
    <location>
        <begin position="26"/>
        <end position="235"/>
    </location>
</feature>
<dbReference type="PROSITE" id="PS00122">
    <property type="entry name" value="CARBOXYLESTERASE_B_1"/>
    <property type="match status" value="1"/>
</dbReference>
<comment type="similarity">
    <text evidence="1 4">Belongs to the type-B carboxylesterase/lipase family.</text>
</comment>
<dbReference type="AlphaFoldDB" id="A0AAV5T982"/>
<evidence type="ECO:0000256" key="3">
    <source>
        <dbReference type="ARBA" id="ARBA00022801"/>
    </source>
</evidence>
<dbReference type="GO" id="GO:0052689">
    <property type="term" value="F:carboxylic ester hydrolase activity"/>
    <property type="evidence" value="ECO:0007669"/>
    <property type="project" value="UniProtKB-KW"/>
</dbReference>
<dbReference type="EC" id="3.1.1.-" evidence="4"/>
<evidence type="ECO:0000256" key="2">
    <source>
        <dbReference type="ARBA" id="ARBA00022487"/>
    </source>
</evidence>
<keyword evidence="3 4" id="KW-0378">Hydrolase</keyword>
<dbReference type="PANTHER" id="PTHR11559">
    <property type="entry name" value="CARBOXYLESTERASE"/>
    <property type="match status" value="1"/>
</dbReference>
<dbReference type="Gene3D" id="3.40.50.1820">
    <property type="entry name" value="alpha/beta hydrolase"/>
    <property type="match status" value="2"/>
</dbReference>
<keyword evidence="2" id="KW-0719">Serine esterase</keyword>
<accession>A0AAV5T982</accession>
<keyword evidence="7" id="KW-1185">Reference proteome</keyword>